<feature type="transmembrane region" description="Helical" evidence="2">
    <location>
        <begin position="85"/>
        <end position="108"/>
    </location>
</feature>
<gene>
    <name evidence="3" type="ORF">GFSPODELE1_LOCUS9539</name>
</gene>
<evidence type="ECO:0000313" key="4">
    <source>
        <dbReference type="Proteomes" id="UP001497453"/>
    </source>
</evidence>
<proteinExistence type="predicted"/>
<evidence type="ECO:0000313" key="3">
    <source>
        <dbReference type="EMBL" id="CAL1713903.1"/>
    </source>
</evidence>
<evidence type="ECO:0000256" key="2">
    <source>
        <dbReference type="SAM" id="Phobius"/>
    </source>
</evidence>
<organism evidence="3 4">
    <name type="scientific">Somion occarium</name>
    <dbReference type="NCBI Taxonomy" id="3059160"/>
    <lineage>
        <taxon>Eukaryota</taxon>
        <taxon>Fungi</taxon>
        <taxon>Dikarya</taxon>
        <taxon>Basidiomycota</taxon>
        <taxon>Agaricomycotina</taxon>
        <taxon>Agaricomycetes</taxon>
        <taxon>Polyporales</taxon>
        <taxon>Cerrenaceae</taxon>
        <taxon>Somion</taxon>
    </lineage>
</organism>
<evidence type="ECO:0000256" key="1">
    <source>
        <dbReference type="SAM" id="MobiDB-lite"/>
    </source>
</evidence>
<feature type="transmembrane region" description="Helical" evidence="2">
    <location>
        <begin position="120"/>
        <end position="143"/>
    </location>
</feature>
<feature type="region of interest" description="Disordered" evidence="1">
    <location>
        <begin position="377"/>
        <end position="448"/>
    </location>
</feature>
<dbReference type="PANTHER" id="PTHR42024:SF1">
    <property type="entry name" value="AMINO ACID PERMEASE_ SLC12A DOMAIN-CONTAINING PROTEIN"/>
    <property type="match status" value="1"/>
</dbReference>
<name>A0ABP1E3F2_9APHY</name>
<sequence>MPDDPSNAASSTNTNPQSDTVHLSATSPTDKQSDSYNEKTSSNHAASEPSLSTGNPPERPMIAYHDDTGPPPLDYTLRTRPRERYIALFFGLLFLEAGVLPLILFYSLRWGAHLSITKNLAIITSLIGTVSGFKVAQRTYLLWFRNEHESRRPIGASRWGLDFFHILINIGLAAFFVPLIVGSSLSPASVATVAMALPCFMLSICLPMLISGLFPSHFRLPFRVSSFPPHHLLPPLTYTIVEDVIAVDGSGKIEFRQAWRYRYEESRIMRKLLRDLALYWGITGTALGVGLIVVAWLASDDVGYGLGYGMPWLWAFVSTPLTILWVRRELGRERREWGDLVNVHLEKPMHLVETRVDREAYERMMARRSSLTIRRGRDNDLAQVGDGPVTRTRTLDESHRAERENVQPVGRRRCVSEKQPASGDGWLRRESAGDSEQQQGREHGREPV</sequence>
<feature type="transmembrane region" description="Helical" evidence="2">
    <location>
        <begin position="304"/>
        <end position="326"/>
    </location>
</feature>
<accession>A0ABP1E3F2</accession>
<feature type="compositionally biased region" description="Basic and acidic residues" evidence="1">
    <location>
        <begin position="439"/>
        <end position="448"/>
    </location>
</feature>
<feature type="compositionally biased region" description="Polar residues" evidence="1">
    <location>
        <begin position="7"/>
        <end position="30"/>
    </location>
</feature>
<reference evidence="4" key="1">
    <citation type="submission" date="2024-04" db="EMBL/GenBank/DDBJ databases">
        <authorList>
            <person name="Shaw F."/>
            <person name="Minotto A."/>
        </authorList>
    </citation>
    <scope>NUCLEOTIDE SEQUENCE [LARGE SCALE GENOMIC DNA]</scope>
</reference>
<feature type="transmembrane region" description="Helical" evidence="2">
    <location>
        <begin position="193"/>
        <end position="214"/>
    </location>
</feature>
<feature type="region of interest" description="Disordered" evidence="1">
    <location>
        <begin position="1"/>
        <end position="70"/>
    </location>
</feature>
<feature type="compositionally biased region" description="Polar residues" evidence="1">
    <location>
        <begin position="38"/>
        <end position="55"/>
    </location>
</feature>
<dbReference type="EMBL" id="OZ037951">
    <property type="protein sequence ID" value="CAL1713903.1"/>
    <property type="molecule type" value="Genomic_DNA"/>
</dbReference>
<keyword evidence="2" id="KW-0812">Transmembrane</keyword>
<dbReference type="Proteomes" id="UP001497453">
    <property type="component" value="Chromosome 8"/>
</dbReference>
<dbReference type="PANTHER" id="PTHR42024">
    <property type="entry name" value="AMINO ACID PERMEASE_ SLC12A DOMAIN-CONTAINING PROTEIN"/>
    <property type="match status" value="1"/>
</dbReference>
<keyword evidence="2" id="KW-1133">Transmembrane helix</keyword>
<keyword evidence="4" id="KW-1185">Reference proteome</keyword>
<feature type="transmembrane region" description="Helical" evidence="2">
    <location>
        <begin position="163"/>
        <end position="181"/>
    </location>
</feature>
<protein>
    <submittedName>
        <fullName evidence="3">Uncharacterized protein</fullName>
    </submittedName>
</protein>
<feature type="compositionally biased region" description="Basic and acidic residues" evidence="1">
    <location>
        <begin position="393"/>
        <end position="405"/>
    </location>
</feature>
<keyword evidence="2" id="KW-0472">Membrane</keyword>
<feature type="transmembrane region" description="Helical" evidence="2">
    <location>
        <begin position="276"/>
        <end position="298"/>
    </location>
</feature>